<dbReference type="InterPro" id="IPR045109">
    <property type="entry name" value="LSDs-like"/>
</dbReference>
<feature type="region of interest" description="Disordered" evidence="9">
    <location>
        <begin position="148"/>
        <end position="178"/>
    </location>
</feature>
<feature type="compositionally biased region" description="Basic residues" evidence="9">
    <location>
        <begin position="288"/>
        <end position="304"/>
    </location>
</feature>
<comment type="caution">
    <text evidence="12">The sequence shown here is derived from an EMBL/GenBank/DDBJ whole genome shotgun (WGS) entry which is preliminary data.</text>
</comment>
<feature type="compositionally biased region" description="Basic residues" evidence="9">
    <location>
        <begin position="257"/>
        <end position="268"/>
    </location>
</feature>
<dbReference type="InterPro" id="IPR018866">
    <property type="entry name" value="Znf-4CXXC_R1"/>
</dbReference>
<dbReference type="Pfam" id="PF08879">
    <property type="entry name" value="WRC"/>
    <property type="match status" value="1"/>
</dbReference>
<evidence type="ECO:0000256" key="9">
    <source>
        <dbReference type="SAM" id="MobiDB-lite"/>
    </source>
</evidence>
<dbReference type="SMART" id="SM00384">
    <property type="entry name" value="AT_hook"/>
    <property type="match status" value="5"/>
</dbReference>
<keyword evidence="4" id="KW-0805">Transcription regulation</keyword>
<dbReference type="GO" id="GO:0000785">
    <property type="term" value="C:chromatin"/>
    <property type="evidence" value="ECO:0007669"/>
    <property type="project" value="TreeGrafter"/>
</dbReference>
<feature type="compositionally biased region" description="Low complexity" evidence="9">
    <location>
        <begin position="96"/>
        <end position="105"/>
    </location>
</feature>
<dbReference type="InterPro" id="IPR001841">
    <property type="entry name" value="Znf_RING"/>
</dbReference>
<feature type="domain" description="RING-type" evidence="10">
    <location>
        <begin position="451"/>
        <end position="496"/>
    </location>
</feature>
<evidence type="ECO:0000256" key="4">
    <source>
        <dbReference type="ARBA" id="ARBA00023015"/>
    </source>
</evidence>
<evidence type="ECO:0000256" key="5">
    <source>
        <dbReference type="ARBA" id="ARBA00023163"/>
    </source>
</evidence>
<dbReference type="PANTHER" id="PTHR12549">
    <property type="entry name" value="JMJC DOMAIN-CONTAINING HISTONE DEMETHYLATION PROTEIN"/>
    <property type="match status" value="1"/>
</dbReference>
<feature type="region of interest" description="Disordered" evidence="9">
    <location>
        <begin position="76"/>
        <end position="106"/>
    </location>
</feature>
<dbReference type="InterPro" id="IPR014977">
    <property type="entry name" value="WRC_dom"/>
</dbReference>
<evidence type="ECO:0000259" key="10">
    <source>
        <dbReference type="PROSITE" id="PS50089"/>
    </source>
</evidence>
<dbReference type="Pfam" id="PF10497">
    <property type="entry name" value="zf-4CXXC_R1"/>
    <property type="match status" value="1"/>
</dbReference>
<keyword evidence="6" id="KW-0539">Nucleus</keyword>
<keyword evidence="7" id="KW-0862">Zinc</keyword>
<evidence type="ECO:0000313" key="12">
    <source>
        <dbReference type="EMBL" id="KAK3005717.1"/>
    </source>
</evidence>
<keyword evidence="7" id="KW-0863">Zinc-finger</keyword>
<name>A0AA89AKK4_9ASTE</name>
<sequence>MESGENDDEGRCRRRGTPTWRCKERALTGQTLCSKHFILYIRSRDIIRQKRKASQAAPACQSSGGNVASTVRWECGEASGENGGNQGQSSHSQKWEGAQAAPAGEGPCGNGLPAVGKLSGETGCIVHGGVQVQFGKFGGGLGFSDEGADTASGGGGGSVERKGKIGRPKGSMNKKKKLEMPGGIVVNGGVEVQFGKVGGGLGFSGGGADMASGGGGGNVSRKGKIGRPKGLKNKKKKLEMPGGIVDGSEVVKEKAKMGRPKGSKNKKKNLVEGVAGSSDAVAGIVKKKDGRGRPKGSRNKKKPIHAANDGLCEHVAQIMENEKPAVGVKEFESGKCEGDNVVRQGSHSEVPNVFVGHQNYAGEVNGIDDGVTQRRNRGITKRSRKRPRLIIAGEIQIGHRKLEKDLATNVNPIECFSESNGMQKRPRGRPRKATCAGEFTSSRLEQGTLLCHQCKNYKPNVIICSNCKRKRYCYECLAKWYPDRRKKEIKNACPSCCGNCNCKACLQADVVMSYLQLIKRLLFKQTSDSEVDKTVRLQRLLYLLHKTLPLLRQIQEGQKTELDVEAHIRGSQLAEEDLTEAIFDDDDRVYCRSPSSFNGRDKKHGMGFMVHYKMGKESAK</sequence>
<evidence type="ECO:0000256" key="7">
    <source>
        <dbReference type="PROSITE-ProRule" id="PRU00175"/>
    </source>
</evidence>
<feature type="compositionally biased region" description="Basic residues" evidence="9">
    <location>
        <begin position="164"/>
        <end position="177"/>
    </location>
</feature>
<protein>
    <submittedName>
        <fullName evidence="12">Uncharacterized protein</fullName>
    </submittedName>
</protein>
<dbReference type="GO" id="GO:0006357">
    <property type="term" value="P:regulation of transcription by RNA polymerase II"/>
    <property type="evidence" value="ECO:0007669"/>
    <property type="project" value="TreeGrafter"/>
</dbReference>
<keyword evidence="13" id="KW-1185">Reference proteome</keyword>
<dbReference type="Proteomes" id="UP001188597">
    <property type="component" value="Unassembled WGS sequence"/>
</dbReference>
<evidence type="ECO:0000313" key="13">
    <source>
        <dbReference type="Proteomes" id="UP001188597"/>
    </source>
</evidence>
<dbReference type="InterPro" id="IPR017956">
    <property type="entry name" value="AT_hook_DNA-bd_motif"/>
</dbReference>
<comment type="subcellular location">
    <subcellularLocation>
        <location evidence="1">Nucleus</location>
    </subcellularLocation>
</comment>
<dbReference type="GO" id="GO:0032454">
    <property type="term" value="F:histone H3K9 demethylase activity"/>
    <property type="evidence" value="ECO:0007669"/>
    <property type="project" value="InterPro"/>
</dbReference>
<feature type="compositionally biased region" description="Basic residues" evidence="9">
    <location>
        <begin position="221"/>
        <end position="237"/>
    </location>
</feature>
<evidence type="ECO:0000259" key="11">
    <source>
        <dbReference type="PROSITE" id="PS51667"/>
    </source>
</evidence>
<evidence type="ECO:0000256" key="8">
    <source>
        <dbReference type="PROSITE-ProRule" id="PRU01002"/>
    </source>
</evidence>
<dbReference type="GO" id="GO:0031490">
    <property type="term" value="F:chromatin DNA binding"/>
    <property type="evidence" value="ECO:0007669"/>
    <property type="project" value="TreeGrafter"/>
</dbReference>
<organism evidence="12 13">
    <name type="scientific">Escallonia herrerae</name>
    <dbReference type="NCBI Taxonomy" id="1293975"/>
    <lineage>
        <taxon>Eukaryota</taxon>
        <taxon>Viridiplantae</taxon>
        <taxon>Streptophyta</taxon>
        <taxon>Embryophyta</taxon>
        <taxon>Tracheophyta</taxon>
        <taxon>Spermatophyta</taxon>
        <taxon>Magnoliopsida</taxon>
        <taxon>eudicotyledons</taxon>
        <taxon>Gunneridae</taxon>
        <taxon>Pentapetalae</taxon>
        <taxon>asterids</taxon>
        <taxon>campanulids</taxon>
        <taxon>Escalloniales</taxon>
        <taxon>Escalloniaceae</taxon>
        <taxon>Escallonia</taxon>
    </lineage>
</organism>
<feature type="domain" description="WRC" evidence="11">
    <location>
        <begin position="6"/>
        <end position="53"/>
    </location>
</feature>
<proteinExistence type="inferred from homology"/>
<accession>A0AA89AKK4</accession>
<dbReference type="PANTHER" id="PTHR12549:SF38">
    <property type="entry name" value="JMJC DOMAIN-CONTAINING HISTONE DEMETHYLASE 2, ISOFORM A"/>
    <property type="match status" value="1"/>
</dbReference>
<evidence type="ECO:0000256" key="3">
    <source>
        <dbReference type="ARBA" id="ARBA00022723"/>
    </source>
</evidence>
<evidence type="ECO:0000256" key="6">
    <source>
        <dbReference type="ARBA" id="ARBA00023242"/>
    </source>
</evidence>
<dbReference type="GO" id="GO:0003712">
    <property type="term" value="F:transcription coregulator activity"/>
    <property type="evidence" value="ECO:0007669"/>
    <property type="project" value="TreeGrafter"/>
</dbReference>
<keyword evidence="3" id="KW-0479">Metal-binding</keyword>
<dbReference type="PROSITE" id="PS50089">
    <property type="entry name" value="ZF_RING_2"/>
    <property type="match status" value="1"/>
</dbReference>
<dbReference type="EMBL" id="JAVXUP010002092">
    <property type="protein sequence ID" value="KAK3005717.1"/>
    <property type="molecule type" value="Genomic_DNA"/>
</dbReference>
<comment type="similarity">
    <text evidence="2">Belongs to the JARID1 histone demethylase family.</text>
</comment>
<gene>
    <name evidence="12" type="ORF">RJ639_017305</name>
</gene>
<feature type="region of interest" description="Disordered" evidence="9">
    <location>
        <begin position="211"/>
        <end position="305"/>
    </location>
</feature>
<dbReference type="AlphaFoldDB" id="A0AA89AKK4"/>
<dbReference type="GO" id="GO:0000118">
    <property type="term" value="C:histone deacetylase complex"/>
    <property type="evidence" value="ECO:0007669"/>
    <property type="project" value="TreeGrafter"/>
</dbReference>
<evidence type="ECO:0000256" key="2">
    <source>
        <dbReference type="ARBA" id="ARBA00006801"/>
    </source>
</evidence>
<dbReference type="PRINTS" id="PR00929">
    <property type="entry name" value="ATHOOK"/>
</dbReference>
<keyword evidence="5" id="KW-0804">Transcription</keyword>
<evidence type="ECO:0000256" key="1">
    <source>
        <dbReference type="ARBA" id="ARBA00004123"/>
    </source>
</evidence>
<comment type="caution">
    <text evidence="8">Lacks conserved residue(s) required for the propagation of feature annotation.</text>
</comment>
<dbReference type="GO" id="GO:0008270">
    <property type="term" value="F:zinc ion binding"/>
    <property type="evidence" value="ECO:0007669"/>
    <property type="project" value="UniProtKB-KW"/>
</dbReference>
<dbReference type="PROSITE" id="PS51667">
    <property type="entry name" value="WRC"/>
    <property type="match status" value="1"/>
</dbReference>
<reference evidence="12" key="1">
    <citation type="submission" date="2022-12" db="EMBL/GenBank/DDBJ databases">
        <title>Draft genome assemblies for two species of Escallonia (Escalloniales).</title>
        <authorList>
            <person name="Chanderbali A."/>
            <person name="Dervinis C."/>
            <person name="Anghel I."/>
            <person name="Soltis D."/>
            <person name="Soltis P."/>
            <person name="Zapata F."/>
        </authorList>
    </citation>
    <scope>NUCLEOTIDE SEQUENCE</scope>
    <source>
        <strain evidence="12">UCBG64.0493</strain>
        <tissue evidence="12">Leaf</tissue>
    </source>
</reference>